<dbReference type="Proteomes" id="UP000261540">
    <property type="component" value="Unplaced"/>
</dbReference>
<dbReference type="GO" id="GO:0005829">
    <property type="term" value="C:cytosol"/>
    <property type="evidence" value="ECO:0007669"/>
    <property type="project" value="TreeGrafter"/>
</dbReference>
<dbReference type="InterPro" id="IPR044156">
    <property type="entry name" value="Galectin-like"/>
</dbReference>
<evidence type="ECO:0000256" key="2">
    <source>
        <dbReference type="ARBA" id="ARBA00022737"/>
    </source>
</evidence>
<dbReference type="GO" id="GO:2000562">
    <property type="term" value="P:negative regulation of CD4-positive, alpha-beta T cell proliferation"/>
    <property type="evidence" value="ECO:0007669"/>
    <property type="project" value="TreeGrafter"/>
</dbReference>
<dbReference type="AlphaFoldDB" id="A0A3B3R860"/>
<sequence length="328" mass="36839">MAHYNQQPFFNPTVPFTGSIQGGLQDGKTITITGKVKENTQRFHVNLQCGSRAGADVALHFNPRFDDYPEYVVLNTYRSSAWGTEQRKYEAPFPRGSTFTLTIMVSREKYKLMTNGNHFMEYKHRIPFGQVDTIAVDGGVELASISFQNPTAPHMPPQQAFPSYCTPTQAFPSYCPPPQAFPPQYGAFPAMPGYSPSFVIPYKATIRGGLRAGRNITIQGVVHPDAKRFHVNLSYVSGIALQLNPRFDENTVVCNNQEQGRWGTEERSGGMPFSRGQMFTMIVICESHLYRIIVNGVQAFTFNHRHRNLRQISILEVDGNLTLTSVTF</sequence>
<evidence type="ECO:0000256" key="1">
    <source>
        <dbReference type="ARBA" id="ARBA00022734"/>
    </source>
</evidence>
<dbReference type="SMART" id="SM00908">
    <property type="entry name" value="Gal-bind_lectin"/>
    <property type="match status" value="2"/>
</dbReference>
<dbReference type="FunFam" id="2.60.120.200:FF:000078">
    <property type="entry name" value="Galectin"/>
    <property type="match status" value="1"/>
</dbReference>
<name>A0A3B3R860_9TELE</name>
<feature type="domain" description="Galectin" evidence="4">
    <location>
        <begin position="16"/>
        <end position="148"/>
    </location>
</feature>
<evidence type="ECO:0000259" key="4">
    <source>
        <dbReference type="PROSITE" id="PS51304"/>
    </source>
</evidence>
<keyword evidence="6" id="KW-1185">Reference proteome</keyword>
<dbReference type="GO" id="GO:0005634">
    <property type="term" value="C:nucleus"/>
    <property type="evidence" value="ECO:0007669"/>
    <property type="project" value="TreeGrafter"/>
</dbReference>
<evidence type="ECO:0000313" key="6">
    <source>
        <dbReference type="Proteomes" id="UP000261540"/>
    </source>
</evidence>
<dbReference type="PROSITE" id="PS51304">
    <property type="entry name" value="GALECTIN"/>
    <property type="match status" value="2"/>
</dbReference>
<dbReference type="InterPro" id="IPR001079">
    <property type="entry name" value="Galectin_CRD"/>
</dbReference>
<keyword evidence="2" id="KW-0677">Repeat</keyword>
<dbReference type="GeneTree" id="ENSGT00940000162258"/>
<dbReference type="Gene3D" id="2.60.120.200">
    <property type="match status" value="2"/>
</dbReference>
<keyword evidence="1 3" id="KW-0430">Lectin</keyword>
<proteinExistence type="predicted"/>
<dbReference type="GO" id="GO:0032689">
    <property type="term" value="P:negative regulation of type II interferon production"/>
    <property type="evidence" value="ECO:0007669"/>
    <property type="project" value="TreeGrafter"/>
</dbReference>
<dbReference type="PANTHER" id="PTHR11346:SF80">
    <property type="entry name" value="GALECTIN-9C"/>
    <property type="match status" value="1"/>
</dbReference>
<dbReference type="GO" id="GO:0016936">
    <property type="term" value="F:galactoside binding"/>
    <property type="evidence" value="ECO:0007669"/>
    <property type="project" value="TreeGrafter"/>
</dbReference>
<reference evidence="5" key="2">
    <citation type="submission" date="2025-09" db="UniProtKB">
        <authorList>
            <consortium name="Ensembl"/>
        </authorList>
    </citation>
    <scope>IDENTIFICATION</scope>
</reference>
<accession>A0A3B3R860</accession>
<dbReference type="SUPFAM" id="SSF49899">
    <property type="entry name" value="Concanavalin A-like lectins/glucanases"/>
    <property type="match status" value="2"/>
</dbReference>
<dbReference type="Ensembl" id="ENSPKIT00000039429.1">
    <property type="protein sequence ID" value="ENSPKIP00000014972.1"/>
    <property type="gene ID" value="ENSPKIG00000001717.1"/>
</dbReference>
<dbReference type="SMART" id="SM00276">
    <property type="entry name" value="GLECT"/>
    <property type="match status" value="2"/>
</dbReference>
<dbReference type="FunFam" id="2.60.120.200:FF:000023">
    <property type="entry name" value="Galectin"/>
    <property type="match status" value="1"/>
</dbReference>
<dbReference type="CDD" id="cd00070">
    <property type="entry name" value="GLECT"/>
    <property type="match status" value="2"/>
</dbReference>
<dbReference type="Pfam" id="PF00337">
    <property type="entry name" value="Gal-bind_lectin"/>
    <property type="match status" value="2"/>
</dbReference>
<organism evidence="5 6">
    <name type="scientific">Paramormyrops kingsleyae</name>
    <dbReference type="NCBI Taxonomy" id="1676925"/>
    <lineage>
        <taxon>Eukaryota</taxon>
        <taxon>Metazoa</taxon>
        <taxon>Chordata</taxon>
        <taxon>Craniata</taxon>
        <taxon>Vertebrata</taxon>
        <taxon>Euteleostomi</taxon>
        <taxon>Actinopterygii</taxon>
        <taxon>Neopterygii</taxon>
        <taxon>Teleostei</taxon>
        <taxon>Osteoglossocephala</taxon>
        <taxon>Osteoglossomorpha</taxon>
        <taxon>Osteoglossiformes</taxon>
        <taxon>Mormyridae</taxon>
        <taxon>Paramormyrops</taxon>
    </lineage>
</organism>
<evidence type="ECO:0000256" key="3">
    <source>
        <dbReference type="RuleBase" id="RU102079"/>
    </source>
</evidence>
<dbReference type="PANTHER" id="PTHR11346">
    <property type="entry name" value="GALECTIN"/>
    <property type="match status" value="1"/>
</dbReference>
<reference evidence="5" key="1">
    <citation type="submission" date="2025-08" db="UniProtKB">
        <authorList>
            <consortium name="Ensembl"/>
        </authorList>
    </citation>
    <scope>IDENTIFICATION</scope>
</reference>
<evidence type="ECO:0000313" key="5">
    <source>
        <dbReference type="Ensembl" id="ENSPKIP00000014972.1"/>
    </source>
</evidence>
<dbReference type="GO" id="GO:0030246">
    <property type="term" value="F:carbohydrate binding"/>
    <property type="evidence" value="ECO:0007669"/>
    <property type="project" value="UniProtKB-UniRule"/>
</dbReference>
<protein>
    <recommendedName>
        <fullName evidence="3">Galectin</fullName>
    </recommendedName>
</protein>
<dbReference type="GO" id="GO:0010628">
    <property type="term" value="P:positive regulation of gene expression"/>
    <property type="evidence" value="ECO:0007669"/>
    <property type="project" value="TreeGrafter"/>
</dbReference>
<feature type="domain" description="Galectin" evidence="4">
    <location>
        <begin position="202"/>
        <end position="328"/>
    </location>
</feature>
<dbReference type="InterPro" id="IPR013320">
    <property type="entry name" value="ConA-like_dom_sf"/>
</dbReference>